<sequence length="173" mass="20017">MPNLLDEAEAECARIGERRYGPVAVELRTREFDFLTSPEMSGAPIHILEARREEHYCKGMGLRDFMKAIGIHESDIKDPVDGHSILQVDEAMRAYFGTQEEEAYRLLRKSLIPYTEDVKWLRRTPFLGDETAAERERQRYVDRNGQKARCAEMMLPPTAYKQEYLSKSMQAAL</sequence>
<dbReference type="GeneID" id="92511937"/>
<gene>
    <name evidence="1" type="ORF">LSCM1_01825</name>
</gene>
<reference evidence="1 2" key="1">
    <citation type="submission" date="2021-03" db="EMBL/GenBank/DDBJ databases">
        <title>Leishmania (Mundinia) martiniquensis Genome sequencing and assembly.</title>
        <authorList>
            <person name="Almutairi H."/>
            <person name="Gatherer D."/>
        </authorList>
    </citation>
    <scope>NUCLEOTIDE SEQUENCE [LARGE SCALE GENOMIC DNA]</scope>
    <source>
        <strain evidence="1">LSCM1</strain>
    </source>
</reference>
<dbReference type="Proteomes" id="UP000673552">
    <property type="component" value="Chromosome 32"/>
</dbReference>
<protein>
    <submittedName>
        <fullName evidence="1">Uncharacterized protein</fullName>
    </submittedName>
</protein>
<evidence type="ECO:0000313" key="1">
    <source>
        <dbReference type="EMBL" id="KAG5470581.1"/>
    </source>
</evidence>
<evidence type="ECO:0000313" key="2">
    <source>
        <dbReference type="Proteomes" id="UP000673552"/>
    </source>
</evidence>
<organism evidence="1 2">
    <name type="scientific">Leishmania martiniquensis</name>
    <dbReference type="NCBI Taxonomy" id="1580590"/>
    <lineage>
        <taxon>Eukaryota</taxon>
        <taxon>Discoba</taxon>
        <taxon>Euglenozoa</taxon>
        <taxon>Kinetoplastea</taxon>
        <taxon>Metakinetoplastina</taxon>
        <taxon>Trypanosomatida</taxon>
        <taxon>Trypanosomatidae</taxon>
        <taxon>Leishmaniinae</taxon>
        <taxon>Leishmania</taxon>
    </lineage>
</organism>
<comment type="caution">
    <text evidence="1">The sequence shown here is derived from an EMBL/GenBank/DDBJ whole genome shotgun (WGS) entry which is preliminary data.</text>
</comment>
<dbReference type="RefSeq" id="XP_067175974.1">
    <property type="nucleotide sequence ID" value="XM_067319425.1"/>
</dbReference>
<dbReference type="AlphaFoldDB" id="A0A836G9C4"/>
<accession>A0A836G9C4</accession>
<dbReference type="EMBL" id="JAFEUZ010000032">
    <property type="protein sequence ID" value="KAG5470581.1"/>
    <property type="molecule type" value="Genomic_DNA"/>
</dbReference>
<dbReference type="OrthoDB" id="261478at2759"/>
<proteinExistence type="predicted"/>
<name>A0A836G9C4_9TRYP</name>
<keyword evidence="2" id="KW-1185">Reference proteome</keyword>
<dbReference type="KEGG" id="lmat:92511937"/>